<feature type="compositionally biased region" description="Basic and acidic residues" evidence="6">
    <location>
        <begin position="583"/>
        <end position="597"/>
    </location>
</feature>
<gene>
    <name evidence="11" type="primary">GPR133</name>
    <name evidence="11" type="ORF">AWC38_SpisGene21926</name>
</gene>
<comment type="caution">
    <text evidence="11">The sequence shown here is derived from an EMBL/GenBank/DDBJ whole genome shotgun (WGS) entry which is preliminary data.</text>
</comment>
<dbReference type="InterPro" id="IPR046338">
    <property type="entry name" value="GAIN_dom_sf"/>
</dbReference>
<dbReference type="GO" id="GO:0005886">
    <property type="term" value="C:plasma membrane"/>
    <property type="evidence" value="ECO:0007669"/>
    <property type="project" value="TreeGrafter"/>
</dbReference>
<keyword evidence="8" id="KW-0732">Signal</keyword>
<keyword evidence="2 7" id="KW-0812">Transmembrane</keyword>
<feature type="signal peptide" evidence="8">
    <location>
        <begin position="1"/>
        <end position="18"/>
    </location>
</feature>
<dbReference type="PROSITE" id="PS50221">
    <property type="entry name" value="GAIN_B"/>
    <property type="match status" value="1"/>
</dbReference>
<dbReference type="EMBL" id="LSMT01000865">
    <property type="protein sequence ID" value="PFX13955.1"/>
    <property type="molecule type" value="Genomic_DNA"/>
</dbReference>
<dbReference type="Gene3D" id="1.20.1070.10">
    <property type="entry name" value="Rhodopsin 7-helix transmembrane proteins"/>
    <property type="match status" value="1"/>
</dbReference>
<protein>
    <submittedName>
        <fullName evidence="11">Putative G-protein coupled receptor 133</fullName>
    </submittedName>
</protein>
<evidence type="ECO:0000259" key="10">
    <source>
        <dbReference type="PROSITE" id="PS50261"/>
    </source>
</evidence>
<dbReference type="GO" id="GO:0007166">
    <property type="term" value="P:cell surface receptor signaling pathway"/>
    <property type="evidence" value="ECO:0007669"/>
    <property type="project" value="InterPro"/>
</dbReference>
<dbReference type="GO" id="GO:0004930">
    <property type="term" value="F:G protein-coupled receptor activity"/>
    <property type="evidence" value="ECO:0007669"/>
    <property type="project" value="InterPro"/>
</dbReference>
<comment type="subcellular location">
    <subcellularLocation>
        <location evidence="1">Membrane</location>
        <topology evidence="1">Multi-pass membrane protein</topology>
    </subcellularLocation>
</comment>
<keyword evidence="12" id="KW-1185">Reference proteome</keyword>
<accession>A0A2B4RCD5</accession>
<evidence type="ECO:0000256" key="8">
    <source>
        <dbReference type="SAM" id="SignalP"/>
    </source>
</evidence>
<keyword evidence="11" id="KW-0675">Receptor</keyword>
<evidence type="ECO:0000259" key="9">
    <source>
        <dbReference type="PROSITE" id="PS50221"/>
    </source>
</evidence>
<evidence type="ECO:0000313" key="11">
    <source>
        <dbReference type="EMBL" id="PFX13955.1"/>
    </source>
</evidence>
<feature type="transmembrane region" description="Helical" evidence="7">
    <location>
        <begin position="439"/>
        <end position="458"/>
    </location>
</feature>
<dbReference type="InterPro" id="IPR000832">
    <property type="entry name" value="GPCR_2_secretin-like"/>
</dbReference>
<keyword evidence="4 7" id="KW-0472">Membrane</keyword>
<dbReference type="Gene3D" id="2.60.220.50">
    <property type="match status" value="2"/>
</dbReference>
<dbReference type="PROSITE" id="PS50261">
    <property type="entry name" value="G_PROTEIN_RECEP_F2_4"/>
    <property type="match status" value="1"/>
</dbReference>
<dbReference type="InterPro" id="IPR057244">
    <property type="entry name" value="GAIN_B"/>
</dbReference>
<name>A0A2B4RCD5_STYPI</name>
<dbReference type="Pfam" id="PF01825">
    <property type="entry name" value="GPS"/>
    <property type="match status" value="1"/>
</dbReference>
<evidence type="ECO:0000256" key="1">
    <source>
        <dbReference type="ARBA" id="ARBA00004141"/>
    </source>
</evidence>
<evidence type="ECO:0000256" key="5">
    <source>
        <dbReference type="ARBA" id="ARBA00023157"/>
    </source>
</evidence>
<evidence type="ECO:0000256" key="6">
    <source>
        <dbReference type="SAM" id="MobiDB-lite"/>
    </source>
</evidence>
<feature type="transmembrane region" description="Helical" evidence="7">
    <location>
        <begin position="478"/>
        <end position="501"/>
    </location>
</feature>
<sequence length="619" mass="69912">MFWKMFFLAFMIGHSNQCFRDYAEMKLLGIKDTCQRIVNGTGRRWLKIRCHHYIRRYCTVWCRDFAHCLGQSFQWQQECARRFDKLYRWGQRTNIKTNAERDGASYNIDMRLCWWNFVYTIFSIKITLINSAVQGNGEQQKGDDLRKEDLLNSLRSITEHFTEEIRNKSENKLEKIEEMFLELTSLETSVLEKAQLNLNHTTHEFNMSSVHVGSVVLGMIYRDLHQLFITNQTENSNNSSSTGWSGQGCYVKSSNAHQTECTCNHLTHFAVLLDTSSGPERAGISEEDEKALVILTYVGLTLSVIGISLTIISYVTLTDIRGPLSQTRVSLVTSLGAGQVIFLAGIGATKNKARVLKYSTGWSGQGCYVKSSNAHQTECTCNHLTHFAVLLDTSSGSETAGISEGGCVALAALVQYFLMAAFCWMLIEGVYLYLFVVKVYNVGLPAFIVTLSLSIAAGKDGIESFVSDKYCWMSPANGLIWIFIVFVVLVEFFNIVILGRVIKDMTTMQQEKDKHSEQIRLGVKACVVMIPLLGISWLFGLLSPLHKAFAYIFTILNSTQLDTDSGHLFDLTGFLHLSSSLREEQRDKSSFDKKDSGDIPSNGRWDKHETNFRSSLGRK</sequence>
<dbReference type="Pfam" id="PF00002">
    <property type="entry name" value="7tm_2"/>
    <property type="match status" value="1"/>
</dbReference>
<keyword evidence="5" id="KW-1015">Disulfide bond</keyword>
<evidence type="ECO:0000256" key="7">
    <source>
        <dbReference type="SAM" id="Phobius"/>
    </source>
</evidence>
<feature type="domain" description="G-protein coupled receptors family 2 profile 2" evidence="10">
    <location>
        <begin position="292"/>
        <end position="560"/>
    </location>
</feature>
<dbReference type="PANTHER" id="PTHR12011">
    <property type="entry name" value="ADHESION G-PROTEIN COUPLED RECEPTOR"/>
    <property type="match status" value="1"/>
</dbReference>
<dbReference type="SMART" id="SM00303">
    <property type="entry name" value="GPS"/>
    <property type="match status" value="2"/>
</dbReference>
<evidence type="ECO:0000256" key="3">
    <source>
        <dbReference type="ARBA" id="ARBA00022989"/>
    </source>
</evidence>
<dbReference type="AlphaFoldDB" id="A0A2B4RCD5"/>
<evidence type="ECO:0000256" key="2">
    <source>
        <dbReference type="ARBA" id="ARBA00022692"/>
    </source>
</evidence>
<feature type="transmembrane region" description="Helical" evidence="7">
    <location>
        <begin position="521"/>
        <end position="542"/>
    </location>
</feature>
<dbReference type="InterPro" id="IPR000203">
    <property type="entry name" value="GPS"/>
</dbReference>
<feature type="chain" id="PRO_5013355681" evidence="8">
    <location>
        <begin position="19"/>
        <end position="619"/>
    </location>
</feature>
<reference evidence="12" key="1">
    <citation type="journal article" date="2017" name="bioRxiv">
        <title>Comparative analysis of the genomes of Stylophora pistillata and Acropora digitifera provides evidence for extensive differences between species of corals.</title>
        <authorList>
            <person name="Voolstra C.R."/>
            <person name="Li Y."/>
            <person name="Liew Y.J."/>
            <person name="Baumgarten S."/>
            <person name="Zoccola D."/>
            <person name="Flot J.-F."/>
            <person name="Tambutte S."/>
            <person name="Allemand D."/>
            <person name="Aranda M."/>
        </authorList>
    </citation>
    <scope>NUCLEOTIDE SEQUENCE [LARGE SCALE GENOMIC DNA]</scope>
</reference>
<feature type="transmembrane region" description="Helical" evidence="7">
    <location>
        <begin position="329"/>
        <end position="348"/>
    </location>
</feature>
<feature type="transmembrane region" description="Helical" evidence="7">
    <location>
        <begin position="408"/>
        <end position="427"/>
    </location>
</feature>
<dbReference type="PANTHER" id="PTHR12011:SF347">
    <property type="entry name" value="FI21270P1-RELATED"/>
    <property type="match status" value="1"/>
</dbReference>
<evidence type="ECO:0000313" key="12">
    <source>
        <dbReference type="Proteomes" id="UP000225706"/>
    </source>
</evidence>
<dbReference type="OrthoDB" id="5986747at2759"/>
<dbReference type="Proteomes" id="UP000225706">
    <property type="component" value="Unassembled WGS sequence"/>
</dbReference>
<proteinExistence type="predicted"/>
<evidence type="ECO:0000256" key="4">
    <source>
        <dbReference type="ARBA" id="ARBA00023136"/>
    </source>
</evidence>
<feature type="transmembrane region" description="Helical" evidence="7">
    <location>
        <begin position="294"/>
        <end position="317"/>
    </location>
</feature>
<dbReference type="PRINTS" id="PR00249">
    <property type="entry name" value="GPCRSECRETIN"/>
</dbReference>
<feature type="domain" description="GAIN-B" evidence="9">
    <location>
        <begin position="247"/>
        <end position="397"/>
    </location>
</feature>
<dbReference type="InterPro" id="IPR017981">
    <property type="entry name" value="GPCR_2-like_7TM"/>
</dbReference>
<keyword evidence="3 7" id="KW-1133">Transmembrane helix</keyword>
<feature type="region of interest" description="Disordered" evidence="6">
    <location>
        <begin position="583"/>
        <end position="619"/>
    </location>
</feature>
<organism evidence="11 12">
    <name type="scientific">Stylophora pistillata</name>
    <name type="common">Smooth cauliflower coral</name>
    <dbReference type="NCBI Taxonomy" id="50429"/>
    <lineage>
        <taxon>Eukaryota</taxon>
        <taxon>Metazoa</taxon>
        <taxon>Cnidaria</taxon>
        <taxon>Anthozoa</taxon>
        <taxon>Hexacorallia</taxon>
        <taxon>Scleractinia</taxon>
        <taxon>Astrocoeniina</taxon>
        <taxon>Pocilloporidae</taxon>
        <taxon>Stylophora</taxon>
    </lineage>
</organism>